<proteinExistence type="predicted"/>
<evidence type="ECO:0000313" key="1">
    <source>
        <dbReference type="EMBL" id="KAL3956690.1"/>
    </source>
</evidence>
<comment type="caution">
    <text evidence="1">The sequence shown here is derived from an EMBL/GenBank/DDBJ whole genome shotgun (WGS) entry which is preliminary data.</text>
</comment>
<accession>A0ACC4DMY0</accession>
<reference evidence="1" key="1">
    <citation type="submission" date="2024-12" db="EMBL/GenBank/DDBJ databases">
        <title>Comparative genomics and development of molecular markers within Purpureocillium lilacinum and among Purpureocillium species.</title>
        <authorList>
            <person name="Yeh Z.-Y."/>
            <person name="Ni N.-T."/>
            <person name="Lo P.-H."/>
            <person name="Mushyakhwo K."/>
            <person name="Lin C.-F."/>
            <person name="Nai Y.-S."/>
        </authorList>
    </citation>
    <scope>NUCLEOTIDE SEQUENCE</scope>
    <source>
        <strain evidence="1">NCHU-NPUST-175</strain>
    </source>
</reference>
<dbReference type="Proteomes" id="UP001638806">
    <property type="component" value="Unassembled WGS sequence"/>
</dbReference>
<sequence>MKFAADIEAENIKSYLCMVEALIFELALYTGRPTSVDFERTECFYMCLQGLKGCVDNFFTFTPDEAFGHPMPMHLHFSRSTHILYRLCLLDDPACDRVAVLRTVDLLGAVEQCAAMYAAVPAAVGLETSGDDMFTRTAEVLRATVPMWRRALEDSGAIPGPLTANMNSMVQDDMLSTDLLTDWWFADIFSVDGTL</sequence>
<evidence type="ECO:0000313" key="2">
    <source>
        <dbReference type="Proteomes" id="UP001638806"/>
    </source>
</evidence>
<keyword evidence="2" id="KW-1185">Reference proteome</keyword>
<name>A0ACC4DMY0_PURLI</name>
<protein>
    <submittedName>
        <fullName evidence="1">Uncharacterized protein</fullName>
    </submittedName>
</protein>
<gene>
    <name evidence="1" type="ORF">ACCO45_009536</name>
</gene>
<dbReference type="EMBL" id="JBGNUJ010000008">
    <property type="protein sequence ID" value="KAL3956690.1"/>
    <property type="molecule type" value="Genomic_DNA"/>
</dbReference>
<organism evidence="1 2">
    <name type="scientific">Purpureocillium lilacinum</name>
    <name type="common">Paecilomyces lilacinus</name>
    <dbReference type="NCBI Taxonomy" id="33203"/>
    <lineage>
        <taxon>Eukaryota</taxon>
        <taxon>Fungi</taxon>
        <taxon>Dikarya</taxon>
        <taxon>Ascomycota</taxon>
        <taxon>Pezizomycotina</taxon>
        <taxon>Sordariomycetes</taxon>
        <taxon>Hypocreomycetidae</taxon>
        <taxon>Hypocreales</taxon>
        <taxon>Ophiocordycipitaceae</taxon>
        <taxon>Purpureocillium</taxon>
    </lineage>
</organism>